<feature type="chain" id="PRO_5013158648" description="Ig-like domain-containing protein" evidence="2">
    <location>
        <begin position="30"/>
        <end position="205"/>
    </location>
</feature>
<name>A0A1Q9JIE5_9FIRM</name>
<protein>
    <recommendedName>
        <fullName evidence="5">Ig-like domain-containing protein</fullName>
    </recommendedName>
</protein>
<dbReference type="STRING" id="1261640.BHK98_07905"/>
<comment type="caution">
    <text evidence="3">The sequence shown here is derived from an EMBL/GenBank/DDBJ whole genome shotgun (WGS) entry which is preliminary data.</text>
</comment>
<gene>
    <name evidence="3" type="ORF">BHK98_07905</name>
</gene>
<feature type="region of interest" description="Disordered" evidence="1">
    <location>
        <begin position="172"/>
        <end position="205"/>
    </location>
</feature>
<dbReference type="OrthoDB" id="2068327at2"/>
<evidence type="ECO:0000313" key="4">
    <source>
        <dbReference type="Proteomes" id="UP000187404"/>
    </source>
</evidence>
<organism evidence="3 4">
    <name type="scientific">Hornefia porci</name>
    <dbReference type="NCBI Taxonomy" id="2652292"/>
    <lineage>
        <taxon>Bacteria</taxon>
        <taxon>Bacillati</taxon>
        <taxon>Bacillota</taxon>
        <taxon>Clostridia</taxon>
        <taxon>Peptostreptococcales</taxon>
        <taxon>Anaerovoracaceae</taxon>
        <taxon>Hornefia</taxon>
    </lineage>
</organism>
<sequence>MCRKGRTIKITGLLTAVFLLFLTVQPVLAADGEQSTSIRRLPDGSYYETIVETVPGQPGALASSRIFAPSGVYTVTKSKTTRYRSASGSVLWFVKVTGTFRYGRGSSTCLSSRVTAKSRNKRWKVTNRRAGKIKNKAIASATAKRYENGEVVQKIHKTVTLTCTASGHFYKRAHRTGAEGRRHSSEKRQRRGAQSGGEVRRQSMY</sequence>
<keyword evidence="2" id="KW-0732">Signal</keyword>
<evidence type="ECO:0000256" key="1">
    <source>
        <dbReference type="SAM" id="MobiDB-lite"/>
    </source>
</evidence>
<reference evidence="3 4" key="1">
    <citation type="journal article" date="2016" name="Appl. Environ. Microbiol.">
        <title>Function and Phylogeny of Bacterial Butyryl Coenzyme A:Acetate Transferases and Their Diversity in the Proximal Colon of Swine.</title>
        <authorList>
            <person name="Trachsel J."/>
            <person name="Bayles D.O."/>
            <person name="Looft T."/>
            <person name="Levine U.Y."/>
            <person name="Allen H.K."/>
        </authorList>
    </citation>
    <scope>NUCLEOTIDE SEQUENCE [LARGE SCALE GENOMIC DNA]</scope>
    <source>
        <strain evidence="3 4">68-3-10</strain>
    </source>
</reference>
<keyword evidence="4" id="KW-1185">Reference proteome</keyword>
<dbReference type="AlphaFoldDB" id="A0A1Q9JIE5"/>
<proteinExistence type="predicted"/>
<feature type="compositionally biased region" description="Basic and acidic residues" evidence="1">
    <location>
        <begin position="176"/>
        <end position="187"/>
    </location>
</feature>
<evidence type="ECO:0000256" key="2">
    <source>
        <dbReference type="SAM" id="SignalP"/>
    </source>
</evidence>
<dbReference type="EMBL" id="MJIE01000001">
    <property type="protein sequence ID" value="OLR55989.1"/>
    <property type="molecule type" value="Genomic_DNA"/>
</dbReference>
<feature type="signal peptide" evidence="2">
    <location>
        <begin position="1"/>
        <end position="29"/>
    </location>
</feature>
<dbReference type="RefSeq" id="WP_075713166.1">
    <property type="nucleotide sequence ID" value="NZ_MJIE01000001.1"/>
</dbReference>
<evidence type="ECO:0008006" key="5">
    <source>
        <dbReference type="Google" id="ProtNLM"/>
    </source>
</evidence>
<accession>A0A1Q9JIE5</accession>
<evidence type="ECO:0000313" key="3">
    <source>
        <dbReference type="EMBL" id="OLR55989.1"/>
    </source>
</evidence>
<dbReference type="Proteomes" id="UP000187404">
    <property type="component" value="Unassembled WGS sequence"/>
</dbReference>